<evidence type="ECO:0000313" key="1">
    <source>
        <dbReference type="Proteomes" id="UP000095286"/>
    </source>
</evidence>
<name>A0AC35UAY0_9BILA</name>
<protein>
    <submittedName>
        <fullName evidence="2">N-acetyltransferase domain-containing protein</fullName>
    </submittedName>
</protein>
<organism evidence="1 2">
    <name type="scientific">Rhabditophanes sp. KR3021</name>
    <dbReference type="NCBI Taxonomy" id="114890"/>
    <lineage>
        <taxon>Eukaryota</taxon>
        <taxon>Metazoa</taxon>
        <taxon>Ecdysozoa</taxon>
        <taxon>Nematoda</taxon>
        <taxon>Chromadorea</taxon>
        <taxon>Rhabditida</taxon>
        <taxon>Tylenchina</taxon>
        <taxon>Panagrolaimomorpha</taxon>
        <taxon>Strongyloidoidea</taxon>
        <taxon>Alloionematidae</taxon>
        <taxon>Rhabditophanes</taxon>
    </lineage>
</organism>
<proteinExistence type="predicted"/>
<dbReference type="WBParaSite" id="RSKR_0000893000.1">
    <property type="protein sequence ID" value="RSKR_0000893000.1"/>
    <property type="gene ID" value="RSKR_0000893000"/>
</dbReference>
<reference evidence="2" key="1">
    <citation type="submission" date="2016-11" db="UniProtKB">
        <authorList>
            <consortium name="WormBaseParasite"/>
        </authorList>
    </citation>
    <scope>IDENTIFICATION</scope>
    <source>
        <strain evidence="2">KR3021</strain>
    </source>
</reference>
<accession>A0AC35UAY0</accession>
<sequence>MPGDSYVMCRIDKTNIGTLKIINSAVFPVSYGDKFYEEVVKPENEMFNRIIYLASSNIAIGAVCCRISFPDPQANKINSSDLYIMTLGCLTHYRRRHIGSMLIDYVFDICKKIPSITRICLHVQTSNEVALKFYKKLGFQIKDTLKDYYRKIDVTSAYLLVKELS</sequence>
<dbReference type="Proteomes" id="UP000095286">
    <property type="component" value="Unplaced"/>
</dbReference>
<evidence type="ECO:0000313" key="2">
    <source>
        <dbReference type="WBParaSite" id="RSKR_0000893000.1"/>
    </source>
</evidence>